<dbReference type="EC" id="2.7.7.65" evidence="1"/>
<keyword evidence="6" id="KW-1185">Reference proteome</keyword>
<accession>A0ABU2ZV19</accession>
<dbReference type="InterPro" id="IPR000160">
    <property type="entry name" value="GGDEF_dom"/>
</dbReference>
<name>A0ABU2ZV19_9ALTE</name>
<keyword evidence="5" id="KW-0548">Nucleotidyltransferase</keyword>
<feature type="transmembrane region" description="Helical" evidence="3">
    <location>
        <begin position="111"/>
        <end position="128"/>
    </location>
</feature>
<feature type="transmembrane region" description="Helical" evidence="3">
    <location>
        <begin position="87"/>
        <end position="105"/>
    </location>
</feature>
<dbReference type="PROSITE" id="PS50887">
    <property type="entry name" value="GGDEF"/>
    <property type="match status" value="1"/>
</dbReference>
<gene>
    <name evidence="5" type="ORF">RM552_16655</name>
</gene>
<dbReference type="SUPFAM" id="SSF55073">
    <property type="entry name" value="Nucleotide cyclase"/>
    <property type="match status" value="1"/>
</dbReference>
<dbReference type="InterPro" id="IPR050469">
    <property type="entry name" value="Diguanylate_Cyclase"/>
</dbReference>
<feature type="domain" description="GGDEF" evidence="4">
    <location>
        <begin position="234"/>
        <end position="362"/>
    </location>
</feature>
<feature type="transmembrane region" description="Helical" evidence="3">
    <location>
        <begin position="30"/>
        <end position="51"/>
    </location>
</feature>
<evidence type="ECO:0000256" key="2">
    <source>
        <dbReference type="ARBA" id="ARBA00034247"/>
    </source>
</evidence>
<organism evidence="5 6">
    <name type="scientific">Glaciecola petra</name>
    <dbReference type="NCBI Taxonomy" id="3075602"/>
    <lineage>
        <taxon>Bacteria</taxon>
        <taxon>Pseudomonadati</taxon>
        <taxon>Pseudomonadota</taxon>
        <taxon>Gammaproteobacteria</taxon>
        <taxon>Alteromonadales</taxon>
        <taxon>Alteromonadaceae</taxon>
        <taxon>Glaciecola</taxon>
    </lineage>
</organism>
<dbReference type="InterPro" id="IPR043128">
    <property type="entry name" value="Rev_trsase/Diguanyl_cyclase"/>
</dbReference>
<dbReference type="InterPro" id="IPR048435">
    <property type="entry name" value="MASE6"/>
</dbReference>
<evidence type="ECO:0000313" key="6">
    <source>
        <dbReference type="Proteomes" id="UP001253545"/>
    </source>
</evidence>
<keyword evidence="3" id="KW-0472">Membrane</keyword>
<dbReference type="Pfam" id="PF00990">
    <property type="entry name" value="GGDEF"/>
    <property type="match status" value="1"/>
</dbReference>
<evidence type="ECO:0000259" key="4">
    <source>
        <dbReference type="PROSITE" id="PS50887"/>
    </source>
</evidence>
<keyword evidence="3" id="KW-0812">Transmembrane</keyword>
<feature type="transmembrane region" description="Helical" evidence="3">
    <location>
        <begin position="164"/>
        <end position="182"/>
    </location>
</feature>
<comment type="catalytic activity">
    <reaction evidence="2">
        <text>2 GTP = 3',3'-c-di-GMP + 2 diphosphate</text>
        <dbReference type="Rhea" id="RHEA:24898"/>
        <dbReference type="ChEBI" id="CHEBI:33019"/>
        <dbReference type="ChEBI" id="CHEBI:37565"/>
        <dbReference type="ChEBI" id="CHEBI:58805"/>
        <dbReference type="EC" id="2.7.7.65"/>
    </reaction>
</comment>
<dbReference type="CDD" id="cd01949">
    <property type="entry name" value="GGDEF"/>
    <property type="match status" value="1"/>
</dbReference>
<dbReference type="NCBIfam" id="TIGR00254">
    <property type="entry name" value="GGDEF"/>
    <property type="match status" value="1"/>
</dbReference>
<feature type="transmembrane region" description="Helical" evidence="3">
    <location>
        <begin position="57"/>
        <end position="75"/>
    </location>
</feature>
<dbReference type="EMBL" id="JAVRHX010000007">
    <property type="protein sequence ID" value="MDT0596488.1"/>
    <property type="molecule type" value="Genomic_DNA"/>
</dbReference>
<protein>
    <recommendedName>
        <fullName evidence="1">diguanylate cyclase</fullName>
        <ecNumber evidence="1">2.7.7.65</ecNumber>
    </recommendedName>
</protein>
<dbReference type="InterPro" id="IPR029787">
    <property type="entry name" value="Nucleotide_cyclase"/>
</dbReference>
<sequence length="362" mass="40936">MLNWPQKAAVALLEYGVHDSHNATNRQRIVVANFFSIIGYSITFLMSISAFVNNNHALGISLFIAGCIFAFAHFLNGFVKHENSYKWSANIVQTCLIVLMLYLVYSGGKSNTGPLWIYIVPPVVFFFGGLKLGGTYLFLFLTVVGMMLFYPADSFLATSYTFDFASRILFSFLTVSLLFGFYEYSRQLAIRHTQQLSDKFEKQAMTDPLTKAPNRRGMKEHLLHEYARSKRSGRNACILLCDIDYFKEINDKFGHDGGDHALVELTKLLKMNLREQDKLARWGGEEFLILLPETAQKQAYALAERLRAAIDNSPVSYNTKQIHMSMSVGLAILDPEQSVDNAINEADKKLYKAKEAGRNKVL</sequence>
<dbReference type="RefSeq" id="WP_311370012.1">
    <property type="nucleotide sequence ID" value="NZ_JAVRHX010000007.1"/>
</dbReference>
<feature type="transmembrane region" description="Helical" evidence="3">
    <location>
        <begin position="135"/>
        <end position="152"/>
    </location>
</feature>
<comment type="caution">
    <text evidence="5">The sequence shown here is derived from an EMBL/GenBank/DDBJ whole genome shotgun (WGS) entry which is preliminary data.</text>
</comment>
<dbReference type="SMART" id="SM00267">
    <property type="entry name" value="GGDEF"/>
    <property type="match status" value="1"/>
</dbReference>
<dbReference type="Pfam" id="PF20966">
    <property type="entry name" value="MASE6"/>
    <property type="match status" value="1"/>
</dbReference>
<dbReference type="GO" id="GO:0052621">
    <property type="term" value="F:diguanylate cyclase activity"/>
    <property type="evidence" value="ECO:0007669"/>
    <property type="project" value="UniProtKB-EC"/>
</dbReference>
<proteinExistence type="predicted"/>
<evidence type="ECO:0000313" key="5">
    <source>
        <dbReference type="EMBL" id="MDT0596488.1"/>
    </source>
</evidence>
<dbReference type="Gene3D" id="3.30.70.270">
    <property type="match status" value="1"/>
</dbReference>
<dbReference type="PANTHER" id="PTHR45138:SF9">
    <property type="entry name" value="DIGUANYLATE CYCLASE DGCM-RELATED"/>
    <property type="match status" value="1"/>
</dbReference>
<dbReference type="PANTHER" id="PTHR45138">
    <property type="entry name" value="REGULATORY COMPONENTS OF SENSORY TRANSDUCTION SYSTEM"/>
    <property type="match status" value="1"/>
</dbReference>
<evidence type="ECO:0000256" key="1">
    <source>
        <dbReference type="ARBA" id="ARBA00012528"/>
    </source>
</evidence>
<keyword evidence="5" id="KW-0808">Transferase</keyword>
<dbReference type="Proteomes" id="UP001253545">
    <property type="component" value="Unassembled WGS sequence"/>
</dbReference>
<evidence type="ECO:0000256" key="3">
    <source>
        <dbReference type="SAM" id="Phobius"/>
    </source>
</evidence>
<keyword evidence="3" id="KW-1133">Transmembrane helix</keyword>
<reference evidence="5 6" key="1">
    <citation type="submission" date="2023-09" db="EMBL/GenBank/DDBJ databases">
        <authorList>
            <person name="Rey-Velasco X."/>
        </authorList>
    </citation>
    <scope>NUCLEOTIDE SEQUENCE [LARGE SCALE GENOMIC DNA]</scope>
    <source>
        <strain evidence="5 6">P117</strain>
    </source>
</reference>